<gene>
    <name evidence="2" type="ORF">NDU88_003520</name>
</gene>
<dbReference type="AlphaFoldDB" id="A0AAV7WPB1"/>
<sequence length="144" mass="15447">MAAIPVAGVVTELSTTTRDLPSEEVSESVLSPPVSAMVLPSPSVPLVPSASVDSASGVPWDAAPSVASASVPPPDDANAHKYRMAKQERGEHQHPSWRTQHLHTQGTGLRTMHCTTSDVASHQDMRRSTPRQLQHTWDPSSLDK</sequence>
<keyword evidence="3" id="KW-1185">Reference proteome</keyword>
<evidence type="ECO:0000313" key="2">
    <source>
        <dbReference type="EMBL" id="KAJ1215913.1"/>
    </source>
</evidence>
<dbReference type="EMBL" id="JANPWB010000001">
    <property type="protein sequence ID" value="KAJ1215913.1"/>
    <property type="molecule type" value="Genomic_DNA"/>
</dbReference>
<comment type="caution">
    <text evidence="2">The sequence shown here is derived from an EMBL/GenBank/DDBJ whole genome shotgun (WGS) entry which is preliminary data.</text>
</comment>
<feature type="compositionally biased region" description="Basic and acidic residues" evidence="1">
    <location>
        <begin position="85"/>
        <end position="94"/>
    </location>
</feature>
<organism evidence="2 3">
    <name type="scientific">Pleurodeles waltl</name>
    <name type="common">Iberian ribbed newt</name>
    <dbReference type="NCBI Taxonomy" id="8319"/>
    <lineage>
        <taxon>Eukaryota</taxon>
        <taxon>Metazoa</taxon>
        <taxon>Chordata</taxon>
        <taxon>Craniata</taxon>
        <taxon>Vertebrata</taxon>
        <taxon>Euteleostomi</taxon>
        <taxon>Amphibia</taxon>
        <taxon>Batrachia</taxon>
        <taxon>Caudata</taxon>
        <taxon>Salamandroidea</taxon>
        <taxon>Salamandridae</taxon>
        <taxon>Pleurodelinae</taxon>
        <taxon>Pleurodeles</taxon>
    </lineage>
</organism>
<evidence type="ECO:0000313" key="3">
    <source>
        <dbReference type="Proteomes" id="UP001066276"/>
    </source>
</evidence>
<reference evidence="2" key="1">
    <citation type="journal article" date="2022" name="bioRxiv">
        <title>Sequencing and chromosome-scale assembly of the giantPleurodeles waltlgenome.</title>
        <authorList>
            <person name="Brown T."/>
            <person name="Elewa A."/>
            <person name="Iarovenko S."/>
            <person name="Subramanian E."/>
            <person name="Araus A.J."/>
            <person name="Petzold A."/>
            <person name="Susuki M."/>
            <person name="Suzuki K.-i.T."/>
            <person name="Hayashi T."/>
            <person name="Toyoda A."/>
            <person name="Oliveira C."/>
            <person name="Osipova E."/>
            <person name="Leigh N.D."/>
            <person name="Simon A."/>
            <person name="Yun M.H."/>
        </authorList>
    </citation>
    <scope>NUCLEOTIDE SEQUENCE</scope>
    <source>
        <strain evidence="2">20211129_DDA</strain>
        <tissue evidence="2">Liver</tissue>
    </source>
</reference>
<name>A0AAV7WPB1_PLEWA</name>
<dbReference type="Proteomes" id="UP001066276">
    <property type="component" value="Chromosome 1_1"/>
</dbReference>
<proteinExistence type="predicted"/>
<accession>A0AAV7WPB1</accession>
<feature type="compositionally biased region" description="Polar residues" evidence="1">
    <location>
        <begin position="96"/>
        <end position="120"/>
    </location>
</feature>
<feature type="region of interest" description="Disordered" evidence="1">
    <location>
        <begin position="1"/>
        <end position="30"/>
    </location>
</feature>
<feature type="region of interest" description="Disordered" evidence="1">
    <location>
        <begin position="84"/>
        <end position="144"/>
    </location>
</feature>
<evidence type="ECO:0000256" key="1">
    <source>
        <dbReference type="SAM" id="MobiDB-lite"/>
    </source>
</evidence>
<feature type="compositionally biased region" description="Polar residues" evidence="1">
    <location>
        <begin position="130"/>
        <end position="144"/>
    </location>
</feature>
<protein>
    <submittedName>
        <fullName evidence="2">Uncharacterized protein</fullName>
    </submittedName>
</protein>